<reference evidence="2" key="2">
    <citation type="journal article" date="2015" name="Data Brief">
        <title>Shoot transcriptome of the giant reed, Arundo donax.</title>
        <authorList>
            <person name="Barrero R.A."/>
            <person name="Guerrero F.D."/>
            <person name="Moolhuijzen P."/>
            <person name="Goolsby J.A."/>
            <person name="Tidwell J."/>
            <person name="Bellgard S.E."/>
            <person name="Bellgard M.I."/>
        </authorList>
    </citation>
    <scope>NUCLEOTIDE SEQUENCE</scope>
    <source>
        <tissue evidence="2">Shoot tissue taken approximately 20 cm above the soil surface</tissue>
    </source>
</reference>
<dbReference type="EMBL" id="GBRH01197126">
    <property type="protein sequence ID" value="JAE00770.1"/>
    <property type="molecule type" value="Transcribed_RNA"/>
</dbReference>
<name>A0A0A9EJ50_ARUDO</name>
<sequence>MNDISSKRDSKTWDKHVKSTKTKLRSISNDYSTGRYSR</sequence>
<protein>
    <submittedName>
        <fullName evidence="2">Uncharacterized protein</fullName>
    </submittedName>
</protein>
<feature type="region of interest" description="Disordered" evidence="1">
    <location>
        <begin position="1"/>
        <end position="38"/>
    </location>
</feature>
<organism evidence="2">
    <name type="scientific">Arundo donax</name>
    <name type="common">Giant reed</name>
    <name type="synonym">Donax arundinaceus</name>
    <dbReference type="NCBI Taxonomy" id="35708"/>
    <lineage>
        <taxon>Eukaryota</taxon>
        <taxon>Viridiplantae</taxon>
        <taxon>Streptophyta</taxon>
        <taxon>Embryophyta</taxon>
        <taxon>Tracheophyta</taxon>
        <taxon>Spermatophyta</taxon>
        <taxon>Magnoliopsida</taxon>
        <taxon>Liliopsida</taxon>
        <taxon>Poales</taxon>
        <taxon>Poaceae</taxon>
        <taxon>PACMAD clade</taxon>
        <taxon>Arundinoideae</taxon>
        <taxon>Arundineae</taxon>
        <taxon>Arundo</taxon>
    </lineage>
</organism>
<reference evidence="2" key="1">
    <citation type="submission" date="2014-09" db="EMBL/GenBank/DDBJ databases">
        <authorList>
            <person name="Magalhaes I.L.F."/>
            <person name="Oliveira U."/>
            <person name="Santos F.R."/>
            <person name="Vidigal T.H.D.A."/>
            <person name="Brescovit A.D."/>
            <person name="Santos A.J."/>
        </authorList>
    </citation>
    <scope>NUCLEOTIDE SEQUENCE</scope>
    <source>
        <tissue evidence="2">Shoot tissue taken approximately 20 cm above the soil surface</tissue>
    </source>
</reference>
<evidence type="ECO:0000313" key="2">
    <source>
        <dbReference type="EMBL" id="JAE00770.1"/>
    </source>
</evidence>
<feature type="compositionally biased region" description="Basic and acidic residues" evidence="1">
    <location>
        <begin position="1"/>
        <end position="17"/>
    </location>
</feature>
<feature type="compositionally biased region" description="Polar residues" evidence="1">
    <location>
        <begin position="25"/>
        <end position="38"/>
    </location>
</feature>
<evidence type="ECO:0000256" key="1">
    <source>
        <dbReference type="SAM" id="MobiDB-lite"/>
    </source>
</evidence>
<accession>A0A0A9EJ50</accession>
<proteinExistence type="predicted"/>
<dbReference type="AlphaFoldDB" id="A0A0A9EJ50"/>